<name>A0A9W6Z5C5_AMBMO</name>
<evidence type="ECO:0000256" key="1">
    <source>
        <dbReference type="SAM" id="Coils"/>
    </source>
</evidence>
<keyword evidence="1" id="KW-0175">Coiled coil</keyword>
<reference evidence="2" key="1">
    <citation type="submission" date="2023-04" db="EMBL/GenBank/DDBJ databases">
        <title>Ambrosiozyma monospora NBRC 1965.</title>
        <authorList>
            <person name="Ichikawa N."/>
            <person name="Sato H."/>
            <person name="Tonouchi N."/>
        </authorList>
    </citation>
    <scope>NUCLEOTIDE SEQUENCE</scope>
    <source>
        <strain evidence="2">NBRC 1965</strain>
    </source>
</reference>
<keyword evidence="3" id="KW-1185">Reference proteome</keyword>
<proteinExistence type="predicted"/>
<dbReference type="EMBL" id="BSXU01004848">
    <property type="protein sequence ID" value="GMG48168.1"/>
    <property type="molecule type" value="Genomic_DNA"/>
</dbReference>
<accession>A0A9W6Z5C5</accession>
<gene>
    <name evidence="2" type="ORF">Amon01_000700500</name>
</gene>
<protein>
    <submittedName>
        <fullName evidence="2">Unnamed protein product</fullName>
    </submittedName>
</protein>
<dbReference type="Proteomes" id="UP001165063">
    <property type="component" value="Unassembled WGS sequence"/>
</dbReference>
<dbReference type="AlphaFoldDB" id="A0A9W6Z5C5"/>
<evidence type="ECO:0000313" key="3">
    <source>
        <dbReference type="Proteomes" id="UP001165063"/>
    </source>
</evidence>
<organism evidence="2 3">
    <name type="scientific">Ambrosiozyma monospora</name>
    <name type="common">Yeast</name>
    <name type="synonym">Endomycopsis monosporus</name>
    <dbReference type="NCBI Taxonomy" id="43982"/>
    <lineage>
        <taxon>Eukaryota</taxon>
        <taxon>Fungi</taxon>
        <taxon>Dikarya</taxon>
        <taxon>Ascomycota</taxon>
        <taxon>Saccharomycotina</taxon>
        <taxon>Pichiomycetes</taxon>
        <taxon>Pichiales</taxon>
        <taxon>Pichiaceae</taxon>
        <taxon>Ambrosiozyma</taxon>
    </lineage>
</organism>
<evidence type="ECO:0000313" key="2">
    <source>
        <dbReference type="EMBL" id="GMG48168.1"/>
    </source>
</evidence>
<feature type="coiled-coil region" evidence="1">
    <location>
        <begin position="43"/>
        <end position="70"/>
    </location>
</feature>
<comment type="caution">
    <text evidence="2">The sequence shown here is derived from an EMBL/GenBank/DDBJ whole genome shotgun (WGS) entry which is preliminary data.</text>
</comment>
<sequence length="79" mass="9144">MTESWIKNLSGLASTEVENKLNDLINCSISKDQELFMQFQKNLKNDLTNTKELQRQLSSYESNLNSELDKAMAESQWLD</sequence>